<organism evidence="8 11">
    <name type="scientific">Tatumella citrea</name>
    <name type="common">Pantoea citrea</name>
    <dbReference type="NCBI Taxonomy" id="53336"/>
    <lineage>
        <taxon>Bacteria</taxon>
        <taxon>Pseudomonadati</taxon>
        <taxon>Pseudomonadota</taxon>
        <taxon>Gammaproteobacteria</taxon>
        <taxon>Enterobacterales</taxon>
        <taxon>Erwiniaceae</taxon>
        <taxon>Tatumella</taxon>
    </lineage>
</organism>
<keyword evidence="2" id="KW-0378">Hydrolase</keyword>
<keyword evidence="3" id="KW-0143">Chaperone</keyword>
<dbReference type="EMBL" id="CP015579">
    <property type="protein sequence ID" value="ARU92681.1"/>
    <property type="molecule type" value="Genomic_DNA"/>
</dbReference>
<keyword evidence="1" id="KW-0547">Nucleotide-binding</keyword>
<comment type="similarity">
    <text evidence="4">Belongs to the SIMIBI class G3E GTPase family. ZNG1 subfamily.</text>
</comment>
<dbReference type="GO" id="GO:0016787">
    <property type="term" value="F:hydrolase activity"/>
    <property type="evidence" value="ECO:0007669"/>
    <property type="project" value="UniProtKB-KW"/>
</dbReference>
<dbReference type="RefSeq" id="WP_087487064.1">
    <property type="nucleotide sequence ID" value="NZ_CP015579.1"/>
</dbReference>
<dbReference type="InterPro" id="IPR011629">
    <property type="entry name" value="CobW-like_C"/>
</dbReference>
<dbReference type="PANTHER" id="PTHR13748:SF62">
    <property type="entry name" value="COBW DOMAIN-CONTAINING PROTEIN"/>
    <property type="match status" value="1"/>
</dbReference>
<dbReference type="InterPro" id="IPR036627">
    <property type="entry name" value="CobW-likC_sf"/>
</dbReference>
<evidence type="ECO:0000256" key="5">
    <source>
        <dbReference type="ARBA" id="ARBA00045658"/>
    </source>
</evidence>
<dbReference type="Gene3D" id="3.40.50.300">
    <property type="entry name" value="P-loop containing nucleotide triphosphate hydrolases"/>
    <property type="match status" value="1"/>
</dbReference>
<dbReference type="Gene3D" id="3.30.1220.10">
    <property type="entry name" value="CobW-like, C-terminal domain"/>
    <property type="match status" value="1"/>
</dbReference>
<dbReference type="KEGG" id="tci:A7K98_02050"/>
<evidence type="ECO:0000256" key="4">
    <source>
        <dbReference type="ARBA" id="ARBA00034320"/>
    </source>
</evidence>
<comment type="function">
    <text evidence="5">Zinc chaperone that directly transfers zinc cofactor to target proteins, thereby activating them. Zinc is transferred from the CXCC motif in the GTPase domain to the zinc binding site in target proteins in a process requiring GTP hydrolysis.</text>
</comment>
<evidence type="ECO:0000259" key="7">
    <source>
        <dbReference type="SMART" id="SM00833"/>
    </source>
</evidence>
<dbReference type="Pfam" id="PF02492">
    <property type="entry name" value="cobW"/>
    <property type="match status" value="1"/>
</dbReference>
<accession>A0A1Y0L3V4</accession>
<dbReference type="InterPro" id="IPR051316">
    <property type="entry name" value="Zinc-reg_GTPase_activator"/>
</dbReference>
<evidence type="ECO:0000313" key="9">
    <source>
        <dbReference type="EMBL" id="ARU96718.1"/>
    </source>
</evidence>
<dbReference type="GO" id="GO:0000166">
    <property type="term" value="F:nucleotide binding"/>
    <property type="evidence" value="ECO:0007669"/>
    <property type="project" value="UniProtKB-KW"/>
</dbReference>
<dbReference type="SUPFAM" id="SSF52540">
    <property type="entry name" value="P-loop containing nucleoside triphosphate hydrolases"/>
    <property type="match status" value="1"/>
</dbReference>
<evidence type="ECO:0000313" key="11">
    <source>
        <dbReference type="Proteomes" id="UP000195814"/>
    </source>
</evidence>
<dbReference type="Proteomes" id="UP000195729">
    <property type="component" value="Chromosome"/>
</dbReference>
<dbReference type="FunFam" id="3.40.50.300:FF:000778">
    <property type="entry name" value="GTP-binding protein YjiA"/>
    <property type="match status" value="1"/>
</dbReference>
<evidence type="ECO:0000256" key="6">
    <source>
        <dbReference type="ARBA" id="ARBA00049117"/>
    </source>
</evidence>
<sequence length="321" mass="35671">MTPVTVTLLSGFLGAGKTTLLNTILQTEHGMRIAVIENEFAEADIDRQIIGDRASQITTLANGCICCSRASELESTLLELLDSRQSGSLSFDRLIIESTGMADPGPVIRTFFSHPRLAEEYQLDGVITLVDAVHAMQQLDKHSVAQSQIGYADRILLSKTDIAPDTTALTERLHRINARAPIVRVVNGDTDIRSLFDLRGFMLEPASAPTTQYRFVPDAPDRVRSLTITLDYPLELEAVSAVMESLLLRFADNLLRYKGMLWVGGETHRLLFQGVQRLYSSGWDRPWQHDEIPASTLIFIGVDLPEQEIHQAFAALRPDNL</sequence>
<reference evidence="10 11" key="1">
    <citation type="submission" date="2016-05" db="EMBL/GenBank/DDBJ databases">
        <title>Complete genome sequence of two 2,5-diketo-D-glunonic acid producing strain Tatumella citrea.</title>
        <authorList>
            <person name="Duan C."/>
            <person name="Yang J."/>
            <person name="Yang S."/>
        </authorList>
    </citation>
    <scope>NUCLEOTIDE SEQUENCE [LARGE SCALE GENOMIC DNA]</scope>
    <source>
        <strain evidence="9 10">ATCC 39140</strain>
        <strain evidence="8 11">DSM 13699</strain>
    </source>
</reference>
<feature type="domain" description="CobW C-terminal" evidence="7">
    <location>
        <begin position="223"/>
        <end position="317"/>
    </location>
</feature>
<dbReference type="InterPro" id="IPR003495">
    <property type="entry name" value="CobW/HypB/UreG_nucleotide-bd"/>
</dbReference>
<dbReference type="CDD" id="cd03112">
    <property type="entry name" value="CobW-like"/>
    <property type="match status" value="1"/>
</dbReference>
<dbReference type="PANTHER" id="PTHR13748">
    <property type="entry name" value="COBW-RELATED"/>
    <property type="match status" value="1"/>
</dbReference>
<evidence type="ECO:0000256" key="1">
    <source>
        <dbReference type="ARBA" id="ARBA00022741"/>
    </source>
</evidence>
<dbReference type="AlphaFoldDB" id="A0A1Y0L3V4"/>
<dbReference type="OrthoDB" id="9808822at2"/>
<evidence type="ECO:0000256" key="3">
    <source>
        <dbReference type="ARBA" id="ARBA00023186"/>
    </source>
</evidence>
<dbReference type="SMART" id="SM00833">
    <property type="entry name" value="CobW_C"/>
    <property type="match status" value="1"/>
</dbReference>
<dbReference type="SUPFAM" id="SSF90002">
    <property type="entry name" value="Hypothetical protein YjiA, C-terminal domain"/>
    <property type="match status" value="1"/>
</dbReference>
<evidence type="ECO:0000313" key="10">
    <source>
        <dbReference type="Proteomes" id="UP000195729"/>
    </source>
</evidence>
<dbReference type="Pfam" id="PF07683">
    <property type="entry name" value="CobW_C"/>
    <property type="match status" value="1"/>
</dbReference>
<proteinExistence type="inferred from homology"/>
<gene>
    <name evidence="8" type="ORF">A7K98_02050</name>
    <name evidence="9" type="ORF">A7K99_02050</name>
</gene>
<dbReference type="GO" id="GO:0005737">
    <property type="term" value="C:cytoplasm"/>
    <property type="evidence" value="ECO:0007669"/>
    <property type="project" value="TreeGrafter"/>
</dbReference>
<dbReference type="InterPro" id="IPR027417">
    <property type="entry name" value="P-loop_NTPase"/>
</dbReference>
<comment type="catalytic activity">
    <reaction evidence="6">
        <text>GTP + H2O = GDP + phosphate + H(+)</text>
        <dbReference type="Rhea" id="RHEA:19669"/>
        <dbReference type="ChEBI" id="CHEBI:15377"/>
        <dbReference type="ChEBI" id="CHEBI:15378"/>
        <dbReference type="ChEBI" id="CHEBI:37565"/>
        <dbReference type="ChEBI" id="CHEBI:43474"/>
        <dbReference type="ChEBI" id="CHEBI:58189"/>
    </reaction>
    <physiologicalReaction direction="left-to-right" evidence="6">
        <dbReference type="Rhea" id="RHEA:19670"/>
    </physiologicalReaction>
</comment>
<keyword evidence="10" id="KW-1185">Reference proteome</keyword>
<name>A0A1Y0L3V4_TATCI</name>
<protein>
    <submittedName>
        <fullName evidence="8">GTPase</fullName>
    </submittedName>
</protein>
<dbReference type="Proteomes" id="UP000195814">
    <property type="component" value="Chromosome"/>
</dbReference>
<dbReference type="NCBIfam" id="NF008578">
    <property type="entry name" value="PRK11537.1"/>
    <property type="match status" value="1"/>
</dbReference>
<evidence type="ECO:0000313" key="8">
    <source>
        <dbReference type="EMBL" id="ARU92681.1"/>
    </source>
</evidence>
<evidence type="ECO:0000256" key="2">
    <source>
        <dbReference type="ARBA" id="ARBA00022801"/>
    </source>
</evidence>
<dbReference type="EMBL" id="CP015581">
    <property type="protein sequence ID" value="ARU96718.1"/>
    <property type="molecule type" value="Genomic_DNA"/>
</dbReference>